<proteinExistence type="predicted"/>
<dbReference type="GO" id="GO:0003677">
    <property type="term" value="F:DNA binding"/>
    <property type="evidence" value="ECO:0007669"/>
    <property type="project" value="UniProtKB-KW"/>
</dbReference>
<dbReference type="Gene3D" id="3.40.50.2300">
    <property type="match status" value="1"/>
</dbReference>
<gene>
    <name evidence="3" type="ORF">SAMN04487908_12725</name>
</gene>
<feature type="domain" description="Response regulatory" evidence="2">
    <location>
        <begin position="7"/>
        <end position="140"/>
    </location>
</feature>
<dbReference type="Pfam" id="PF00072">
    <property type="entry name" value="Response_reg"/>
    <property type="match status" value="1"/>
</dbReference>
<dbReference type="Proteomes" id="UP000184172">
    <property type="component" value="Unassembled WGS sequence"/>
</dbReference>
<evidence type="ECO:0000259" key="2">
    <source>
        <dbReference type="PROSITE" id="PS50110"/>
    </source>
</evidence>
<organism evidence="3 4">
    <name type="scientific">Aequorivita viscosa</name>
    <dbReference type="NCBI Taxonomy" id="797419"/>
    <lineage>
        <taxon>Bacteria</taxon>
        <taxon>Pseudomonadati</taxon>
        <taxon>Bacteroidota</taxon>
        <taxon>Flavobacteriia</taxon>
        <taxon>Flavobacteriales</taxon>
        <taxon>Flavobacteriaceae</taxon>
        <taxon>Aequorivita</taxon>
    </lineage>
</organism>
<dbReference type="OrthoDB" id="651456at2"/>
<keyword evidence="1" id="KW-0597">Phosphoprotein</keyword>
<reference evidence="4" key="1">
    <citation type="submission" date="2016-11" db="EMBL/GenBank/DDBJ databases">
        <authorList>
            <person name="Varghese N."/>
            <person name="Submissions S."/>
        </authorList>
    </citation>
    <scope>NUCLEOTIDE SEQUENCE [LARGE SCALE GENOMIC DNA]</scope>
    <source>
        <strain evidence="4">DSM 26349</strain>
    </source>
</reference>
<dbReference type="InterPro" id="IPR011006">
    <property type="entry name" value="CheY-like_superfamily"/>
</dbReference>
<dbReference type="SUPFAM" id="SSF52172">
    <property type="entry name" value="CheY-like"/>
    <property type="match status" value="1"/>
</dbReference>
<dbReference type="PANTHER" id="PTHR45566:SF2">
    <property type="entry name" value="NARL SUBFAMILY"/>
    <property type="match status" value="1"/>
</dbReference>
<dbReference type="InterPro" id="IPR051015">
    <property type="entry name" value="EvgA-like"/>
</dbReference>
<keyword evidence="4" id="KW-1185">Reference proteome</keyword>
<sequence>MTATKIKTIIVDDHPLLIEAYRNSLRDIESTNDTWSFSIEEANDCDSALELLDKIQSNSRNIDLVFLDIKLPESKGTTHLSGEDIGVEIRQRFPEAKIIIATTFNNNYRIHTILNTVNPDGFLIKGDISTEILLPAIIEVLTDPPFYSKSVLKSIRRTTSHDILLDKWDRRILYELSQGMKMKELPGILPFSIAAIEKRKRHIKEDFGIEDADDRQLLLKAREFGFI</sequence>
<dbReference type="InterPro" id="IPR001789">
    <property type="entry name" value="Sig_transdc_resp-reg_receiver"/>
</dbReference>
<name>A0A1M6MHV0_9FLAO</name>
<protein>
    <submittedName>
        <fullName evidence="3">DNA-binding response regulator, NarL/FixJ family, contains REC and HTH domains</fullName>
    </submittedName>
</protein>
<dbReference type="GO" id="GO:0000160">
    <property type="term" value="P:phosphorelay signal transduction system"/>
    <property type="evidence" value="ECO:0007669"/>
    <property type="project" value="InterPro"/>
</dbReference>
<evidence type="ECO:0000313" key="3">
    <source>
        <dbReference type="EMBL" id="SHJ82863.1"/>
    </source>
</evidence>
<dbReference type="SMART" id="SM00448">
    <property type="entry name" value="REC"/>
    <property type="match status" value="1"/>
</dbReference>
<dbReference type="AlphaFoldDB" id="A0A1M6MHV0"/>
<keyword evidence="3" id="KW-0238">DNA-binding</keyword>
<dbReference type="EMBL" id="FQYV01000027">
    <property type="protein sequence ID" value="SHJ82863.1"/>
    <property type="molecule type" value="Genomic_DNA"/>
</dbReference>
<dbReference type="STRING" id="797419.SAMN05216556_12527"/>
<evidence type="ECO:0000313" key="4">
    <source>
        <dbReference type="Proteomes" id="UP000184172"/>
    </source>
</evidence>
<accession>A0A1M6MHV0</accession>
<dbReference type="RefSeq" id="WP_073220956.1">
    <property type="nucleotide sequence ID" value="NZ_FNNS01000025.1"/>
</dbReference>
<feature type="modified residue" description="4-aspartylphosphate" evidence="1">
    <location>
        <position position="68"/>
    </location>
</feature>
<dbReference type="PANTHER" id="PTHR45566">
    <property type="entry name" value="HTH-TYPE TRANSCRIPTIONAL REGULATOR YHJB-RELATED"/>
    <property type="match status" value="1"/>
</dbReference>
<evidence type="ECO:0000256" key="1">
    <source>
        <dbReference type="PROSITE-ProRule" id="PRU00169"/>
    </source>
</evidence>
<dbReference type="PROSITE" id="PS50110">
    <property type="entry name" value="RESPONSE_REGULATORY"/>
    <property type="match status" value="1"/>
</dbReference>